<reference evidence="2" key="3">
    <citation type="submission" date="2016-03" db="UniProtKB">
        <authorList>
            <consortium name="EnsemblProtists"/>
        </authorList>
    </citation>
    <scope>IDENTIFICATION</scope>
</reference>
<keyword evidence="3" id="KW-1185">Reference proteome</keyword>
<dbReference type="KEGG" id="gtt:GUITHDRAFT_100902"/>
<dbReference type="AlphaFoldDB" id="L1JYM5"/>
<accession>L1JYM5</accession>
<dbReference type="OrthoDB" id="42978at2759"/>
<dbReference type="GeneID" id="17310050"/>
<protein>
    <submittedName>
        <fullName evidence="1 2">Uncharacterized protein</fullName>
    </submittedName>
</protein>
<dbReference type="EnsemblProtists" id="EKX53193">
    <property type="protein sequence ID" value="EKX53193"/>
    <property type="gene ID" value="GUITHDRAFT_100902"/>
</dbReference>
<organism evidence="1">
    <name type="scientific">Guillardia theta (strain CCMP2712)</name>
    <name type="common">Cryptophyte</name>
    <dbReference type="NCBI Taxonomy" id="905079"/>
    <lineage>
        <taxon>Eukaryota</taxon>
        <taxon>Cryptophyceae</taxon>
        <taxon>Pyrenomonadales</taxon>
        <taxon>Geminigeraceae</taxon>
        <taxon>Guillardia</taxon>
    </lineage>
</organism>
<dbReference type="RefSeq" id="XP_005840173.1">
    <property type="nucleotide sequence ID" value="XM_005840116.1"/>
</dbReference>
<evidence type="ECO:0000313" key="3">
    <source>
        <dbReference type="Proteomes" id="UP000011087"/>
    </source>
</evidence>
<dbReference type="eggNOG" id="ENOG502SW0I">
    <property type="taxonomic scope" value="Eukaryota"/>
</dbReference>
<sequence length="313" mass="34409">MALRAPRMSMDPMPSAPNPVSKLWGEWTDIEVKAATVIWVNRLVIGLDLCPFALASMPGLRVVVSSAMDKEQALDTLAEEMGYLAETPKDKPATTLVVFPPALFDKEQNVTMMLKGLEDPAEGEGRMGSLSPGEDNLAAPAMEVRMKGEIMAEDGGAAPVAAMENFVAEETQLGEEEGVKEQFFNEVEVDEEELRAESNFANFMEMAYEAIALSQDLFGDDAASEMLLLTFHPNSTFSSVPFDPADFALRSPFPTVHLLRGVDIRKAEESCERRNSTTEEIAMRNEARLRGMGYRELVEMLGDIYVRAKGVTA</sequence>
<dbReference type="HOGENOM" id="CLU_889813_0_0_1"/>
<dbReference type="PaxDb" id="55529-EKX53193"/>
<proteinExistence type="predicted"/>
<gene>
    <name evidence="1" type="ORF">GUITHDRAFT_100902</name>
</gene>
<reference evidence="3" key="2">
    <citation type="submission" date="2012-11" db="EMBL/GenBank/DDBJ databases">
        <authorList>
            <person name="Kuo A."/>
            <person name="Curtis B.A."/>
            <person name="Tanifuji G."/>
            <person name="Burki F."/>
            <person name="Gruber A."/>
            <person name="Irimia M."/>
            <person name="Maruyama S."/>
            <person name="Arias M.C."/>
            <person name="Ball S.G."/>
            <person name="Gile G.H."/>
            <person name="Hirakawa Y."/>
            <person name="Hopkins J.F."/>
            <person name="Rensing S.A."/>
            <person name="Schmutz J."/>
            <person name="Symeonidi A."/>
            <person name="Elias M."/>
            <person name="Eveleigh R.J."/>
            <person name="Herman E.K."/>
            <person name="Klute M.J."/>
            <person name="Nakayama T."/>
            <person name="Obornik M."/>
            <person name="Reyes-Prieto A."/>
            <person name="Armbrust E.V."/>
            <person name="Aves S.J."/>
            <person name="Beiko R.G."/>
            <person name="Coutinho P."/>
            <person name="Dacks J.B."/>
            <person name="Durnford D.G."/>
            <person name="Fast N.M."/>
            <person name="Green B.R."/>
            <person name="Grisdale C."/>
            <person name="Hempe F."/>
            <person name="Henrissat B."/>
            <person name="Hoppner M.P."/>
            <person name="Ishida K.-I."/>
            <person name="Kim E."/>
            <person name="Koreny L."/>
            <person name="Kroth P.G."/>
            <person name="Liu Y."/>
            <person name="Malik S.-B."/>
            <person name="Maier U.G."/>
            <person name="McRose D."/>
            <person name="Mock T."/>
            <person name="Neilson J.A."/>
            <person name="Onodera N.T."/>
            <person name="Poole A.M."/>
            <person name="Pritham E.J."/>
            <person name="Richards T.A."/>
            <person name="Rocap G."/>
            <person name="Roy S.W."/>
            <person name="Sarai C."/>
            <person name="Schaack S."/>
            <person name="Shirato S."/>
            <person name="Slamovits C.H."/>
            <person name="Spencer D.F."/>
            <person name="Suzuki S."/>
            <person name="Worden A.Z."/>
            <person name="Zauner S."/>
            <person name="Barry K."/>
            <person name="Bell C."/>
            <person name="Bharti A.K."/>
            <person name="Crow J.A."/>
            <person name="Grimwood J."/>
            <person name="Kramer R."/>
            <person name="Lindquist E."/>
            <person name="Lucas S."/>
            <person name="Salamov A."/>
            <person name="McFadden G.I."/>
            <person name="Lane C.E."/>
            <person name="Keeling P.J."/>
            <person name="Gray M.W."/>
            <person name="Grigoriev I.V."/>
            <person name="Archibald J.M."/>
        </authorList>
    </citation>
    <scope>NUCLEOTIDE SEQUENCE</scope>
    <source>
        <strain evidence="3">CCMP2712</strain>
    </source>
</reference>
<dbReference type="Proteomes" id="UP000011087">
    <property type="component" value="Unassembled WGS sequence"/>
</dbReference>
<dbReference type="EMBL" id="JH992970">
    <property type="protein sequence ID" value="EKX53193.1"/>
    <property type="molecule type" value="Genomic_DNA"/>
</dbReference>
<dbReference type="InterPro" id="IPR009858">
    <property type="entry name" value="DUF1415"/>
</dbReference>
<dbReference type="Pfam" id="PF07209">
    <property type="entry name" value="DUF1415"/>
    <property type="match status" value="2"/>
</dbReference>
<name>L1JYM5_GUITC</name>
<evidence type="ECO:0000313" key="2">
    <source>
        <dbReference type="EnsemblProtists" id="EKX53193"/>
    </source>
</evidence>
<reference evidence="1 3" key="1">
    <citation type="journal article" date="2012" name="Nature">
        <title>Algal genomes reveal evolutionary mosaicism and the fate of nucleomorphs.</title>
        <authorList>
            <consortium name="DOE Joint Genome Institute"/>
            <person name="Curtis B.A."/>
            <person name="Tanifuji G."/>
            <person name="Burki F."/>
            <person name="Gruber A."/>
            <person name="Irimia M."/>
            <person name="Maruyama S."/>
            <person name="Arias M.C."/>
            <person name="Ball S.G."/>
            <person name="Gile G.H."/>
            <person name="Hirakawa Y."/>
            <person name="Hopkins J.F."/>
            <person name="Kuo A."/>
            <person name="Rensing S.A."/>
            <person name="Schmutz J."/>
            <person name="Symeonidi A."/>
            <person name="Elias M."/>
            <person name="Eveleigh R.J."/>
            <person name="Herman E.K."/>
            <person name="Klute M.J."/>
            <person name="Nakayama T."/>
            <person name="Obornik M."/>
            <person name="Reyes-Prieto A."/>
            <person name="Armbrust E.V."/>
            <person name="Aves S.J."/>
            <person name="Beiko R.G."/>
            <person name="Coutinho P."/>
            <person name="Dacks J.B."/>
            <person name="Durnford D.G."/>
            <person name="Fast N.M."/>
            <person name="Green B.R."/>
            <person name="Grisdale C.J."/>
            <person name="Hempel F."/>
            <person name="Henrissat B."/>
            <person name="Hoppner M.P."/>
            <person name="Ishida K."/>
            <person name="Kim E."/>
            <person name="Koreny L."/>
            <person name="Kroth P.G."/>
            <person name="Liu Y."/>
            <person name="Malik S.B."/>
            <person name="Maier U.G."/>
            <person name="McRose D."/>
            <person name="Mock T."/>
            <person name="Neilson J.A."/>
            <person name="Onodera N.T."/>
            <person name="Poole A.M."/>
            <person name="Pritham E.J."/>
            <person name="Richards T.A."/>
            <person name="Rocap G."/>
            <person name="Roy S.W."/>
            <person name="Sarai C."/>
            <person name="Schaack S."/>
            <person name="Shirato S."/>
            <person name="Slamovits C.H."/>
            <person name="Spencer D.F."/>
            <person name="Suzuki S."/>
            <person name="Worden A.Z."/>
            <person name="Zauner S."/>
            <person name="Barry K."/>
            <person name="Bell C."/>
            <person name="Bharti A.K."/>
            <person name="Crow J.A."/>
            <person name="Grimwood J."/>
            <person name="Kramer R."/>
            <person name="Lindquist E."/>
            <person name="Lucas S."/>
            <person name="Salamov A."/>
            <person name="McFadden G.I."/>
            <person name="Lane C.E."/>
            <person name="Keeling P.J."/>
            <person name="Gray M.W."/>
            <person name="Grigoriev I.V."/>
            <person name="Archibald J.M."/>
        </authorList>
    </citation>
    <scope>NUCLEOTIDE SEQUENCE</scope>
    <source>
        <strain evidence="1 3">CCMP2712</strain>
    </source>
</reference>
<evidence type="ECO:0000313" key="1">
    <source>
        <dbReference type="EMBL" id="EKX53193.1"/>
    </source>
</evidence>